<keyword evidence="9" id="KW-0443">Lipid metabolism</keyword>
<keyword evidence="3" id="KW-0444">Lipid biosynthesis</keyword>
<evidence type="ECO:0000256" key="2">
    <source>
        <dbReference type="ARBA" id="ARBA00005377"/>
    </source>
</evidence>
<dbReference type="OrthoDB" id="6345150at2759"/>
<evidence type="ECO:0000256" key="8">
    <source>
        <dbReference type="ARBA" id="ARBA00023011"/>
    </source>
</evidence>
<dbReference type="AlphaFoldDB" id="A0A8S3X6R9"/>
<dbReference type="Proteomes" id="UP000691718">
    <property type="component" value="Unassembled WGS sequence"/>
</dbReference>
<keyword evidence="6" id="KW-0752">Steroid biosynthesis</keyword>
<evidence type="ECO:0000256" key="10">
    <source>
        <dbReference type="ARBA" id="ARBA00023136"/>
    </source>
</evidence>
<dbReference type="PANTHER" id="PTHR15451">
    <property type="entry name" value="ERGOSTEROL BIOSYNTHETIC PROTEIN 28-RELATED"/>
    <property type="match status" value="1"/>
</dbReference>
<dbReference type="InterPro" id="IPR005352">
    <property type="entry name" value="Erg28"/>
</dbReference>
<feature type="transmembrane region" description="Helical" evidence="13">
    <location>
        <begin position="113"/>
        <end position="132"/>
    </location>
</feature>
<evidence type="ECO:0000256" key="7">
    <source>
        <dbReference type="ARBA" id="ARBA00022989"/>
    </source>
</evidence>
<keyword evidence="4 13" id="KW-0812">Transmembrane</keyword>
<keyword evidence="12" id="KW-0753">Steroid metabolism</keyword>
<evidence type="ECO:0000313" key="15">
    <source>
        <dbReference type="Proteomes" id="UP000691718"/>
    </source>
</evidence>
<protein>
    <submittedName>
        <fullName evidence="14">(apollo) hypothetical protein</fullName>
    </submittedName>
</protein>
<evidence type="ECO:0000256" key="6">
    <source>
        <dbReference type="ARBA" id="ARBA00022955"/>
    </source>
</evidence>
<dbReference type="GO" id="GO:0030674">
    <property type="term" value="F:protein-macromolecule adaptor activity"/>
    <property type="evidence" value="ECO:0007669"/>
    <property type="project" value="TreeGrafter"/>
</dbReference>
<comment type="subcellular location">
    <subcellularLocation>
        <location evidence="1">Endoplasmic reticulum membrane</location>
        <topology evidence="1">Multi-pass membrane protein</topology>
    </subcellularLocation>
</comment>
<reference evidence="14" key="1">
    <citation type="submission" date="2021-04" db="EMBL/GenBank/DDBJ databases">
        <authorList>
            <person name="Tunstrom K."/>
        </authorList>
    </citation>
    <scope>NUCLEOTIDE SEQUENCE</scope>
</reference>
<comment type="caution">
    <text evidence="14">The sequence shown here is derived from an EMBL/GenBank/DDBJ whole genome shotgun (WGS) entry which is preliminary data.</text>
</comment>
<evidence type="ECO:0000256" key="5">
    <source>
        <dbReference type="ARBA" id="ARBA00022824"/>
    </source>
</evidence>
<evidence type="ECO:0000256" key="4">
    <source>
        <dbReference type="ARBA" id="ARBA00022692"/>
    </source>
</evidence>
<dbReference type="GO" id="GO:0005789">
    <property type="term" value="C:endoplasmic reticulum membrane"/>
    <property type="evidence" value="ECO:0007669"/>
    <property type="project" value="UniProtKB-SubCell"/>
</dbReference>
<evidence type="ECO:0000256" key="1">
    <source>
        <dbReference type="ARBA" id="ARBA00004477"/>
    </source>
</evidence>
<dbReference type="PANTHER" id="PTHR15451:SF19">
    <property type="entry name" value="ERGOSTEROL BIOSYNTHETIC PROTEIN 28 HOMOLOG"/>
    <property type="match status" value="1"/>
</dbReference>
<evidence type="ECO:0000256" key="3">
    <source>
        <dbReference type="ARBA" id="ARBA00022516"/>
    </source>
</evidence>
<dbReference type="EMBL" id="CAJQZP010000945">
    <property type="protein sequence ID" value="CAG5001001.1"/>
    <property type="molecule type" value="Genomic_DNA"/>
</dbReference>
<keyword evidence="10 13" id="KW-0472">Membrane</keyword>
<evidence type="ECO:0000256" key="9">
    <source>
        <dbReference type="ARBA" id="ARBA00023098"/>
    </source>
</evidence>
<evidence type="ECO:0000256" key="12">
    <source>
        <dbReference type="ARBA" id="ARBA00023221"/>
    </source>
</evidence>
<evidence type="ECO:0000256" key="13">
    <source>
        <dbReference type="SAM" id="Phobius"/>
    </source>
</evidence>
<proteinExistence type="inferred from homology"/>
<name>A0A8S3X6R9_PARAO</name>
<dbReference type="GO" id="GO:0016126">
    <property type="term" value="P:sterol biosynthetic process"/>
    <property type="evidence" value="ECO:0007669"/>
    <property type="project" value="UniProtKB-KW"/>
</dbReference>
<feature type="transmembrane region" description="Helical" evidence="13">
    <location>
        <begin position="139"/>
        <end position="158"/>
    </location>
</feature>
<evidence type="ECO:0000256" key="11">
    <source>
        <dbReference type="ARBA" id="ARBA00023166"/>
    </source>
</evidence>
<keyword evidence="8" id="KW-0756">Sterol biosynthesis</keyword>
<evidence type="ECO:0000313" key="14">
    <source>
        <dbReference type="EMBL" id="CAG5001001.1"/>
    </source>
</evidence>
<accession>A0A8S3X6R9</accession>
<sequence>MTEDSEECNLTQRKPLIPEKQPLSPGSSSIMDDKVLVNIVRREIQQSVTEAVESAVKIDINFKWAWSGHGPVFCFCAAGDFTISRMLGMYSVLKALALIHCTLYIHYKPVVSMGYWSLTLTIILYFTEAFYFHSTNLNFYIVFPCILNIITLLGLIYLPGKLKLWGTVPGTSGMDREDDDENLQILRQMGNFRRRKAGHPIKNKHV</sequence>
<keyword evidence="11" id="KW-1207">Sterol metabolism</keyword>
<keyword evidence="7 13" id="KW-1133">Transmembrane helix</keyword>
<keyword evidence="5" id="KW-0256">Endoplasmic reticulum</keyword>
<gene>
    <name evidence="14" type="ORF">PAPOLLO_LOCUS13832</name>
</gene>
<keyword evidence="15" id="KW-1185">Reference proteome</keyword>
<organism evidence="14 15">
    <name type="scientific">Parnassius apollo</name>
    <name type="common">Apollo butterfly</name>
    <name type="synonym">Papilio apollo</name>
    <dbReference type="NCBI Taxonomy" id="110799"/>
    <lineage>
        <taxon>Eukaryota</taxon>
        <taxon>Metazoa</taxon>
        <taxon>Ecdysozoa</taxon>
        <taxon>Arthropoda</taxon>
        <taxon>Hexapoda</taxon>
        <taxon>Insecta</taxon>
        <taxon>Pterygota</taxon>
        <taxon>Neoptera</taxon>
        <taxon>Endopterygota</taxon>
        <taxon>Lepidoptera</taxon>
        <taxon>Glossata</taxon>
        <taxon>Ditrysia</taxon>
        <taxon>Papilionoidea</taxon>
        <taxon>Papilionidae</taxon>
        <taxon>Parnassiinae</taxon>
        <taxon>Parnassini</taxon>
        <taxon>Parnassius</taxon>
        <taxon>Parnassius</taxon>
    </lineage>
</organism>
<feature type="transmembrane region" description="Helical" evidence="13">
    <location>
        <begin position="87"/>
        <end position="107"/>
    </location>
</feature>
<dbReference type="Pfam" id="PF03694">
    <property type="entry name" value="Erg28"/>
    <property type="match status" value="1"/>
</dbReference>
<comment type="similarity">
    <text evidence="2">Belongs to the ERG28 family.</text>
</comment>